<keyword evidence="8 17" id="KW-0808">Transferase</keyword>
<dbReference type="NCBIfam" id="NF004714">
    <property type="entry name" value="PRK06058.1"/>
    <property type="match status" value="1"/>
</dbReference>
<comment type="similarity">
    <text evidence="4 16">Belongs to the class-III pyridoxal-phosphate-dependent aminotransferase family.</text>
</comment>
<gene>
    <name evidence="17" type="primary">gabT</name>
    <name evidence="17" type="ORF">ACK4CP_18780</name>
</gene>
<dbReference type="PANTHER" id="PTHR11986">
    <property type="entry name" value="AMINOTRANSFERASE CLASS III"/>
    <property type="match status" value="1"/>
</dbReference>
<dbReference type="PIRSF" id="PIRSF000521">
    <property type="entry name" value="Transaminase_4ab_Lys_Orn"/>
    <property type="match status" value="1"/>
</dbReference>
<dbReference type="InterPro" id="IPR050103">
    <property type="entry name" value="Class-III_PLP-dep_AT"/>
</dbReference>
<evidence type="ECO:0000256" key="7">
    <source>
        <dbReference type="ARBA" id="ARBA00022576"/>
    </source>
</evidence>
<dbReference type="RefSeq" id="WP_409550934.1">
    <property type="nucleotide sequence ID" value="NZ_JBKBDE010000006.1"/>
</dbReference>
<comment type="cofactor">
    <cofactor evidence="2">
        <name>pyridoxal 5'-phosphate</name>
        <dbReference type="ChEBI" id="CHEBI:597326"/>
    </cofactor>
</comment>
<dbReference type="InterPro" id="IPR015422">
    <property type="entry name" value="PyrdxlP-dep_Trfase_small"/>
</dbReference>
<comment type="pathway">
    <text evidence="3">Amino-acid degradation; 4-aminobutanoate degradation.</text>
</comment>
<evidence type="ECO:0000256" key="1">
    <source>
        <dbReference type="ARBA" id="ARBA00001750"/>
    </source>
</evidence>
<dbReference type="Pfam" id="PF00202">
    <property type="entry name" value="Aminotran_3"/>
    <property type="match status" value="1"/>
</dbReference>
<keyword evidence="7 17" id="KW-0032">Aminotransferase</keyword>
<keyword evidence="18" id="KW-1185">Reference proteome</keyword>
<keyword evidence="9 16" id="KW-0663">Pyridoxal phosphate</keyword>
<proteinExistence type="inferred from homology"/>
<organism evidence="17 18">
    <name type="scientific">Mycolicibacterium septicum</name>
    <dbReference type="NCBI Taxonomy" id="98668"/>
    <lineage>
        <taxon>Bacteria</taxon>
        <taxon>Bacillati</taxon>
        <taxon>Actinomycetota</taxon>
        <taxon>Actinomycetes</taxon>
        <taxon>Mycobacteriales</taxon>
        <taxon>Mycobacteriaceae</taxon>
        <taxon>Mycolicibacterium</taxon>
    </lineage>
</organism>
<evidence type="ECO:0000313" key="17">
    <source>
        <dbReference type="EMBL" id="MFN6552447.1"/>
    </source>
</evidence>
<protein>
    <recommendedName>
        <fullName evidence="12">(S)-3-amino-2-methylpropionate transaminase</fullName>
        <ecNumber evidence="6">2.6.1.19</ecNumber>
        <ecNumber evidence="5">2.6.1.22</ecNumber>
    </recommendedName>
    <alternativeName>
        <fullName evidence="13">GABA aminotransferase</fullName>
    </alternativeName>
    <alternativeName>
        <fullName evidence="11">Gamma-amino-N-butyrate transaminase</fullName>
    </alternativeName>
    <alternativeName>
        <fullName evidence="15">Glutamate:succinic semialdehyde transaminase</fullName>
    </alternativeName>
    <alternativeName>
        <fullName evidence="10">L-AIBAT</fullName>
    </alternativeName>
</protein>
<reference evidence="17 18" key="1">
    <citation type="submission" date="2024-12" db="EMBL/GenBank/DDBJ databases">
        <title>The coexistence of Mycolicibacterium septicum and Mycolicibacterium nivoides in clinical samples.</title>
        <authorList>
            <person name="Wang C."/>
            <person name="Feng Y."/>
            <person name="Zong Z."/>
        </authorList>
    </citation>
    <scope>NUCLEOTIDE SEQUENCE [LARGE SCALE GENOMIC DNA]</scope>
    <source>
        <strain evidence="17 18">120310</strain>
    </source>
</reference>
<dbReference type="Gene3D" id="3.40.640.10">
    <property type="entry name" value="Type I PLP-dependent aspartate aminotransferase-like (Major domain)"/>
    <property type="match status" value="1"/>
</dbReference>
<dbReference type="PANTHER" id="PTHR11986:SF58">
    <property type="entry name" value="LEUCINE_METHIONINE RACEMASE"/>
    <property type="match status" value="1"/>
</dbReference>
<evidence type="ECO:0000256" key="4">
    <source>
        <dbReference type="ARBA" id="ARBA00008954"/>
    </source>
</evidence>
<dbReference type="Proteomes" id="UP001635817">
    <property type="component" value="Unassembled WGS sequence"/>
</dbReference>
<dbReference type="EC" id="2.6.1.22" evidence="5"/>
<evidence type="ECO:0000256" key="5">
    <source>
        <dbReference type="ARBA" id="ARBA00012876"/>
    </source>
</evidence>
<dbReference type="InterPro" id="IPR015424">
    <property type="entry name" value="PyrdxlP-dep_Trfase"/>
</dbReference>
<name>A0ABW9LZL4_9MYCO</name>
<evidence type="ECO:0000256" key="16">
    <source>
        <dbReference type="RuleBase" id="RU003560"/>
    </source>
</evidence>
<evidence type="ECO:0000256" key="15">
    <source>
        <dbReference type="ARBA" id="ARBA00050054"/>
    </source>
</evidence>
<dbReference type="GO" id="GO:0034386">
    <property type="term" value="F:4-aminobutyrate:2-oxoglutarate transaminase activity"/>
    <property type="evidence" value="ECO:0007669"/>
    <property type="project" value="UniProtKB-EC"/>
</dbReference>
<evidence type="ECO:0000256" key="8">
    <source>
        <dbReference type="ARBA" id="ARBA00022679"/>
    </source>
</evidence>
<evidence type="ECO:0000256" key="6">
    <source>
        <dbReference type="ARBA" id="ARBA00012912"/>
    </source>
</evidence>
<evidence type="ECO:0000256" key="9">
    <source>
        <dbReference type="ARBA" id="ARBA00022898"/>
    </source>
</evidence>
<evidence type="ECO:0000256" key="14">
    <source>
        <dbReference type="ARBA" id="ARBA00048021"/>
    </source>
</evidence>
<evidence type="ECO:0000256" key="10">
    <source>
        <dbReference type="ARBA" id="ARBA00029760"/>
    </source>
</evidence>
<dbReference type="EMBL" id="JBKBDE010000006">
    <property type="protein sequence ID" value="MFN6552447.1"/>
    <property type="molecule type" value="Genomic_DNA"/>
</dbReference>
<accession>A0ABW9LZL4</accession>
<dbReference type="EC" id="2.6.1.19" evidence="6"/>
<evidence type="ECO:0000256" key="11">
    <source>
        <dbReference type="ARBA" id="ARBA00030204"/>
    </source>
</evidence>
<comment type="catalytic activity">
    <reaction evidence="14">
        <text>4-aminobutanoate + 2-oxoglutarate = succinate semialdehyde + L-glutamate</text>
        <dbReference type="Rhea" id="RHEA:23352"/>
        <dbReference type="ChEBI" id="CHEBI:16810"/>
        <dbReference type="ChEBI" id="CHEBI:29985"/>
        <dbReference type="ChEBI" id="CHEBI:57706"/>
        <dbReference type="ChEBI" id="CHEBI:59888"/>
        <dbReference type="EC" id="2.6.1.19"/>
    </reaction>
</comment>
<evidence type="ECO:0000256" key="13">
    <source>
        <dbReference type="ARBA" id="ARBA00031787"/>
    </source>
</evidence>
<evidence type="ECO:0000313" key="18">
    <source>
        <dbReference type="Proteomes" id="UP001635817"/>
    </source>
</evidence>
<dbReference type="InterPro" id="IPR005814">
    <property type="entry name" value="Aminotrans_3"/>
</dbReference>
<evidence type="ECO:0000256" key="3">
    <source>
        <dbReference type="ARBA" id="ARBA00005176"/>
    </source>
</evidence>
<dbReference type="NCBIfam" id="TIGR00700">
    <property type="entry name" value="GABAtrnsam"/>
    <property type="match status" value="1"/>
</dbReference>
<comment type="catalytic activity">
    <reaction evidence="1">
        <text>(S)-3-amino-2-methylpropanoate + 2-oxoglutarate = 2-methyl-3-oxopropanoate + L-glutamate</text>
        <dbReference type="Rhea" id="RHEA:13993"/>
        <dbReference type="ChEBI" id="CHEBI:16810"/>
        <dbReference type="ChEBI" id="CHEBI:29985"/>
        <dbReference type="ChEBI" id="CHEBI:57700"/>
        <dbReference type="ChEBI" id="CHEBI:58655"/>
        <dbReference type="EC" id="2.6.1.22"/>
    </reaction>
</comment>
<dbReference type="CDD" id="cd00610">
    <property type="entry name" value="OAT_like"/>
    <property type="match status" value="1"/>
</dbReference>
<evidence type="ECO:0000256" key="2">
    <source>
        <dbReference type="ARBA" id="ARBA00001933"/>
    </source>
</evidence>
<sequence length="448" mass="46446">MTIAEIAGAAVTQERRLVTAIPGPISQEMQARKTAAVAGGVGTTLPVYVVAAGGGILVDADGNQLIDFGSGIAVTTVGNSAPAVVEAVTEQVAAFTHTCFMVTPYEGYVRVAEELNRLAPGDHEKRSVLFNSGAEAVENAVKIARAHTRRQAVVVFDHAYHGRTNLTMAMTAKNQPYKNGFGPFAGEVYRVPTSFPFRDGETDGAAAAARALDLIDKQVGADNVAAVVIEPIQGEGGFIVPAPGFLRALQDWCTANGAVFVADEVQSGFARTGAMFAVEHDDVVPDLIVTAKGIAGGLPLSAVTGRAEIMDAPHAGGLGGTYGGNPIACAAALAVIDTIEREGLLARAVEIEKTMIGRLKAIAAEDSRIGEVRGRGAMIALELVKAGTTDPDADLAKQVSAAAHAQGLVVLTCGTYGNVLRFLPPLSMPDHLLEEGLDILAAIFAETR</sequence>
<evidence type="ECO:0000256" key="12">
    <source>
        <dbReference type="ARBA" id="ARBA00030857"/>
    </source>
</evidence>
<dbReference type="PROSITE" id="PS00600">
    <property type="entry name" value="AA_TRANSFER_CLASS_3"/>
    <property type="match status" value="1"/>
</dbReference>
<dbReference type="InterPro" id="IPR015421">
    <property type="entry name" value="PyrdxlP-dep_Trfase_major"/>
</dbReference>
<dbReference type="InterPro" id="IPR049704">
    <property type="entry name" value="Aminotrans_3_PPA_site"/>
</dbReference>
<dbReference type="SUPFAM" id="SSF53383">
    <property type="entry name" value="PLP-dependent transferases"/>
    <property type="match status" value="1"/>
</dbReference>
<comment type="caution">
    <text evidence="17">The sequence shown here is derived from an EMBL/GenBank/DDBJ whole genome shotgun (WGS) entry which is preliminary data.</text>
</comment>
<dbReference type="InterPro" id="IPR004632">
    <property type="entry name" value="4NH2But_aminotransferase_bac"/>
</dbReference>
<dbReference type="Gene3D" id="3.90.1150.10">
    <property type="entry name" value="Aspartate Aminotransferase, domain 1"/>
    <property type="match status" value="1"/>
</dbReference>